<keyword evidence="3" id="KW-1185">Reference proteome</keyword>
<proteinExistence type="predicted"/>
<organism evidence="2 3">
    <name type="scientific">Novipirellula herctigrandis</name>
    <dbReference type="NCBI Taxonomy" id="2527986"/>
    <lineage>
        <taxon>Bacteria</taxon>
        <taxon>Pseudomonadati</taxon>
        <taxon>Planctomycetota</taxon>
        <taxon>Planctomycetia</taxon>
        <taxon>Pirellulales</taxon>
        <taxon>Pirellulaceae</taxon>
        <taxon>Novipirellula</taxon>
    </lineage>
</organism>
<dbReference type="Proteomes" id="UP000315010">
    <property type="component" value="Unassembled WGS sequence"/>
</dbReference>
<name>A0A5C5Z6V4_9BACT</name>
<dbReference type="OrthoDB" id="291086at2"/>
<sequence length="139" mass="15444">MISSNIATLFAETRMAEISMQYRESTTSSGNSTLWIVVILVAVIAIVFFVYRFHIQGSMHQHCPNALLTELCGVHRLNRTGTKLVRTIATEAALAQPALMLLSEASFDAAVEKARKSSAIKPEQNAILTMVRRRFFEEG</sequence>
<dbReference type="AlphaFoldDB" id="A0A5C5Z6V4"/>
<keyword evidence="1" id="KW-1133">Transmembrane helix</keyword>
<accession>A0A5C5Z6V4</accession>
<dbReference type="EMBL" id="SJPJ01000001">
    <property type="protein sequence ID" value="TWT82263.1"/>
    <property type="molecule type" value="Genomic_DNA"/>
</dbReference>
<evidence type="ECO:0000256" key="1">
    <source>
        <dbReference type="SAM" id="Phobius"/>
    </source>
</evidence>
<gene>
    <name evidence="2" type="ORF">CA13_37250</name>
</gene>
<evidence type="ECO:0000313" key="2">
    <source>
        <dbReference type="EMBL" id="TWT82263.1"/>
    </source>
</evidence>
<dbReference type="RefSeq" id="WP_146398658.1">
    <property type="nucleotide sequence ID" value="NZ_SJPJ01000001.1"/>
</dbReference>
<reference evidence="2 3" key="1">
    <citation type="submission" date="2019-02" db="EMBL/GenBank/DDBJ databases">
        <title>Deep-cultivation of Planctomycetes and their phenomic and genomic characterization uncovers novel biology.</title>
        <authorList>
            <person name="Wiegand S."/>
            <person name="Jogler M."/>
            <person name="Boedeker C."/>
            <person name="Pinto D."/>
            <person name="Vollmers J."/>
            <person name="Rivas-Marin E."/>
            <person name="Kohn T."/>
            <person name="Peeters S.H."/>
            <person name="Heuer A."/>
            <person name="Rast P."/>
            <person name="Oberbeckmann S."/>
            <person name="Bunk B."/>
            <person name="Jeske O."/>
            <person name="Meyerdierks A."/>
            <person name="Storesund J.E."/>
            <person name="Kallscheuer N."/>
            <person name="Luecker S."/>
            <person name="Lage O.M."/>
            <person name="Pohl T."/>
            <person name="Merkel B.J."/>
            <person name="Hornburger P."/>
            <person name="Mueller R.-W."/>
            <person name="Bruemmer F."/>
            <person name="Labrenz M."/>
            <person name="Spormann A.M."/>
            <person name="Op Den Camp H."/>
            <person name="Overmann J."/>
            <person name="Amann R."/>
            <person name="Jetten M.S.M."/>
            <person name="Mascher T."/>
            <person name="Medema M.H."/>
            <person name="Devos D.P."/>
            <person name="Kaster A.-K."/>
            <person name="Ovreas L."/>
            <person name="Rohde M."/>
            <person name="Galperin M.Y."/>
            <person name="Jogler C."/>
        </authorList>
    </citation>
    <scope>NUCLEOTIDE SEQUENCE [LARGE SCALE GENOMIC DNA]</scope>
    <source>
        <strain evidence="2 3">CA13</strain>
    </source>
</reference>
<evidence type="ECO:0000313" key="3">
    <source>
        <dbReference type="Proteomes" id="UP000315010"/>
    </source>
</evidence>
<protein>
    <submittedName>
        <fullName evidence="2">Uncharacterized protein</fullName>
    </submittedName>
</protein>
<keyword evidence="1" id="KW-0472">Membrane</keyword>
<feature type="transmembrane region" description="Helical" evidence="1">
    <location>
        <begin position="32"/>
        <end position="51"/>
    </location>
</feature>
<keyword evidence="1" id="KW-0812">Transmembrane</keyword>
<comment type="caution">
    <text evidence="2">The sequence shown here is derived from an EMBL/GenBank/DDBJ whole genome shotgun (WGS) entry which is preliminary data.</text>
</comment>